<dbReference type="PANTHER" id="PTHR31088">
    <property type="entry name" value="MEMBRANE-ASSOCIATED PROTEIN VIPP1, CHLOROPLASTIC"/>
    <property type="match status" value="1"/>
</dbReference>
<reference evidence="4 5" key="1">
    <citation type="submission" date="2022-11" db="EMBL/GenBank/DDBJ databases">
        <title>Haliovirga abyssi gen. nov., sp. nov., a mesophilic fermentative bacterium isolated from the Iheya North hydrothermal field and the proposal of Haliovirgaceae fam. nov.</title>
        <authorList>
            <person name="Miyazaki U."/>
            <person name="Tame A."/>
            <person name="Miyazaki J."/>
            <person name="Takai K."/>
            <person name="Sawayama S."/>
            <person name="Kitajima M."/>
            <person name="Okamoto A."/>
            <person name="Nakagawa S."/>
        </authorList>
    </citation>
    <scope>NUCLEOTIDE SEQUENCE [LARGE SCALE GENOMIC DNA]</scope>
    <source>
        <strain evidence="4 5">IC12</strain>
    </source>
</reference>
<evidence type="ECO:0000313" key="5">
    <source>
        <dbReference type="Proteomes" id="UP001321582"/>
    </source>
</evidence>
<feature type="compositionally biased region" description="Basic and acidic residues" evidence="3">
    <location>
        <begin position="215"/>
        <end position="225"/>
    </location>
</feature>
<feature type="region of interest" description="Disordered" evidence="3">
    <location>
        <begin position="201"/>
        <end position="225"/>
    </location>
</feature>
<protein>
    <submittedName>
        <fullName evidence="4">Membrane protein</fullName>
    </submittedName>
</protein>
<dbReference type="EMBL" id="AP027059">
    <property type="protein sequence ID" value="BDU49678.1"/>
    <property type="molecule type" value="Genomic_DNA"/>
</dbReference>
<evidence type="ECO:0000256" key="2">
    <source>
        <dbReference type="SAM" id="Coils"/>
    </source>
</evidence>
<dbReference type="Gene3D" id="1.10.287.1060">
    <property type="entry name" value="ESAT-6-like"/>
    <property type="match status" value="1"/>
</dbReference>
<dbReference type="PANTHER" id="PTHR31088:SF6">
    <property type="entry name" value="PHAGE SHOCK PROTEIN A"/>
    <property type="match status" value="1"/>
</dbReference>
<keyword evidence="5" id="KW-1185">Reference proteome</keyword>
<keyword evidence="2" id="KW-0175">Coiled coil</keyword>
<dbReference type="AlphaFoldDB" id="A0AAU9DMX9"/>
<comment type="similarity">
    <text evidence="1">Belongs to the PspA/Vipp/IM30 family.</text>
</comment>
<accession>A0AAU9DMX9</accession>
<dbReference type="Pfam" id="PF04012">
    <property type="entry name" value="PspA_IM30"/>
    <property type="match status" value="1"/>
</dbReference>
<evidence type="ECO:0000256" key="1">
    <source>
        <dbReference type="ARBA" id="ARBA00043985"/>
    </source>
</evidence>
<dbReference type="KEGG" id="haby:HLVA_02470"/>
<organism evidence="4 5">
    <name type="scientific">Haliovirga abyssi</name>
    <dbReference type="NCBI Taxonomy" id="2996794"/>
    <lineage>
        <taxon>Bacteria</taxon>
        <taxon>Fusobacteriati</taxon>
        <taxon>Fusobacteriota</taxon>
        <taxon>Fusobacteriia</taxon>
        <taxon>Fusobacteriales</taxon>
        <taxon>Haliovirgaceae</taxon>
        <taxon>Haliovirga</taxon>
    </lineage>
</organism>
<dbReference type="Proteomes" id="UP001321582">
    <property type="component" value="Chromosome"/>
</dbReference>
<feature type="coiled-coil region" evidence="2">
    <location>
        <begin position="108"/>
        <end position="197"/>
    </location>
</feature>
<gene>
    <name evidence="4" type="primary">pspA</name>
    <name evidence="4" type="ORF">HLVA_02470</name>
</gene>
<evidence type="ECO:0000313" key="4">
    <source>
        <dbReference type="EMBL" id="BDU49678.1"/>
    </source>
</evidence>
<proteinExistence type="inferred from homology"/>
<sequence length="225" mass="25479">MGIFDRISNVFKSNVNSMLDKVEDPEKILDQNIIDMEKEYTKAKESIARAKAEEIGLNKRIAYLKQEMEKWTNNAKLALGKGNEELAKKALAKKQGYEQELNAIVGDRDSIEKNVEELLGSLKMMENKISEAKRKKDLLKMRLQTAKAKKKIVETKAKIGGIGEGAFDSFNKMEEKANKMINEADALEQINNSLAEEDVDEEFKQLETSGNVESDLEKMKKELGM</sequence>
<dbReference type="RefSeq" id="WP_307904624.1">
    <property type="nucleotide sequence ID" value="NZ_AP027059.1"/>
</dbReference>
<dbReference type="InterPro" id="IPR007157">
    <property type="entry name" value="PspA_VIPP1"/>
</dbReference>
<name>A0AAU9DMX9_9FUSO</name>
<evidence type="ECO:0000256" key="3">
    <source>
        <dbReference type="SAM" id="MobiDB-lite"/>
    </source>
</evidence>